<proteinExistence type="predicted"/>
<evidence type="ECO:0000313" key="4">
    <source>
        <dbReference type="Proteomes" id="UP001271007"/>
    </source>
</evidence>
<reference evidence="3" key="1">
    <citation type="submission" date="2023-04" db="EMBL/GenBank/DDBJ databases">
        <title>Black Yeasts Isolated from many extreme environments.</title>
        <authorList>
            <person name="Coleine C."/>
            <person name="Stajich J.E."/>
            <person name="Selbmann L."/>
        </authorList>
    </citation>
    <scope>NUCLEOTIDE SEQUENCE</scope>
    <source>
        <strain evidence="3">CCFEE 5312</strain>
    </source>
</reference>
<dbReference type="PANTHER" id="PTHR36223:SF1">
    <property type="entry name" value="TRANSCRIPTION ELONGATION FACTOR EAF N-TERMINAL DOMAIN-CONTAINING PROTEIN"/>
    <property type="match status" value="1"/>
</dbReference>
<keyword evidence="4" id="KW-1185">Reference proteome</keyword>
<dbReference type="AlphaFoldDB" id="A0AAJ0DHE7"/>
<dbReference type="PANTHER" id="PTHR36223">
    <property type="entry name" value="BETA-LACTAMASE-TYPE TRANSPEPTIDASE FOLD DOMAIN CONTAINING PROTEIN"/>
    <property type="match status" value="1"/>
</dbReference>
<sequence length="283" mass="31375">MVLCDHMLGLEVEVTTEGTPLKEHEDAEPEKEKRTVTRSIEATFGQEFAVSLKLRPDFVFKGDCIAARVEADCIVLTSAILYFGGEVREVEGIELGDGTIRKARFASVEIVSDGPAKSSEASFAEATPFASNWVEAQPMAGEPNPAATFVFRYKSNGKPALTPSSSHKHDADKSDALKRMLIIPRTPSPSPEPTEEPEADTTALDDELRALQTRMEEITKQREQTQQHAKIKRERGADDDNPRPRRIARAHAGDLQLELDDEGNWRDRSKTLPPAERIVITID</sequence>
<dbReference type="EMBL" id="JAWDJX010000032">
    <property type="protein sequence ID" value="KAK3050408.1"/>
    <property type="molecule type" value="Genomic_DNA"/>
</dbReference>
<feature type="region of interest" description="Disordered" evidence="1">
    <location>
        <begin position="219"/>
        <end position="270"/>
    </location>
</feature>
<dbReference type="Pfam" id="PF25534">
    <property type="entry name" value="DUF7918"/>
    <property type="match status" value="1"/>
</dbReference>
<protein>
    <recommendedName>
        <fullName evidence="2">DUF7918 domain-containing protein</fullName>
    </recommendedName>
</protein>
<gene>
    <name evidence="3" type="ORF">LTR09_008319</name>
</gene>
<comment type="caution">
    <text evidence="3">The sequence shown here is derived from an EMBL/GenBank/DDBJ whole genome shotgun (WGS) entry which is preliminary data.</text>
</comment>
<evidence type="ECO:0000259" key="2">
    <source>
        <dbReference type="Pfam" id="PF25534"/>
    </source>
</evidence>
<dbReference type="InterPro" id="IPR057678">
    <property type="entry name" value="DUF7918"/>
</dbReference>
<name>A0AAJ0DHE7_9PEZI</name>
<feature type="domain" description="DUF7918" evidence="2">
    <location>
        <begin position="9"/>
        <end position="118"/>
    </location>
</feature>
<organism evidence="3 4">
    <name type="scientific">Extremus antarcticus</name>
    <dbReference type="NCBI Taxonomy" id="702011"/>
    <lineage>
        <taxon>Eukaryota</taxon>
        <taxon>Fungi</taxon>
        <taxon>Dikarya</taxon>
        <taxon>Ascomycota</taxon>
        <taxon>Pezizomycotina</taxon>
        <taxon>Dothideomycetes</taxon>
        <taxon>Dothideomycetidae</taxon>
        <taxon>Mycosphaerellales</taxon>
        <taxon>Extremaceae</taxon>
        <taxon>Extremus</taxon>
    </lineage>
</organism>
<accession>A0AAJ0DHE7</accession>
<feature type="compositionally biased region" description="Basic and acidic residues" evidence="1">
    <location>
        <begin position="234"/>
        <end position="243"/>
    </location>
</feature>
<evidence type="ECO:0000313" key="3">
    <source>
        <dbReference type="EMBL" id="KAK3050408.1"/>
    </source>
</evidence>
<dbReference type="Proteomes" id="UP001271007">
    <property type="component" value="Unassembled WGS sequence"/>
</dbReference>
<evidence type="ECO:0000256" key="1">
    <source>
        <dbReference type="SAM" id="MobiDB-lite"/>
    </source>
</evidence>